<name>A0A1I0FW86_9PROT</name>
<dbReference type="Proteomes" id="UP000199345">
    <property type="component" value="Unassembled WGS sequence"/>
</dbReference>
<evidence type="ECO:0000313" key="1">
    <source>
        <dbReference type="EMBL" id="SET61842.1"/>
    </source>
</evidence>
<dbReference type="InterPro" id="IPR017642">
    <property type="entry name" value="DNA_S_mod_DndB"/>
</dbReference>
<reference evidence="2" key="1">
    <citation type="submission" date="2016-10" db="EMBL/GenBank/DDBJ databases">
        <authorList>
            <person name="Varghese N."/>
            <person name="Submissions S."/>
        </authorList>
    </citation>
    <scope>NUCLEOTIDE SEQUENCE [LARGE SCALE GENOMIC DNA]</scope>
    <source>
        <strain evidence="2">Nm71</strain>
    </source>
</reference>
<gene>
    <name evidence="1" type="ORF">SAMN05216326_14510</name>
</gene>
<accession>A0A1I0FW86</accession>
<proteinExistence type="predicted"/>
<dbReference type="AlphaFoldDB" id="A0A1I0FW86"/>
<dbReference type="InterPro" id="IPR017601">
    <property type="entry name" value="DGQHR-contain_dom"/>
</dbReference>
<evidence type="ECO:0000313" key="2">
    <source>
        <dbReference type="Proteomes" id="UP000199345"/>
    </source>
</evidence>
<organism evidence="1 2">
    <name type="scientific">Nitrosomonas marina</name>
    <dbReference type="NCBI Taxonomy" id="917"/>
    <lineage>
        <taxon>Bacteria</taxon>
        <taxon>Pseudomonadati</taxon>
        <taxon>Pseudomonadota</taxon>
        <taxon>Betaproteobacteria</taxon>
        <taxon>Nitrosomonadales</taxon>
        <taxon>Nitrosomonadaceae</taxon>
        <taxon>Nitrosomonas</taxon>
    </lineage>
</organism>
<dbReference type="NCBIfam" id="TIGR03187">
    <property type="entry name" value="DGQHR"/>
    <property type="match status" value="1"/>
</dbReference>
<protein>
    <submittedName>
        <fullName evidence="1">DGQHR domain-containing protein</fullName>
    </submittedName>
</protein>
<sequence length="326" mass="37440">MKEKKYEEVSATFSLITQNRYKFYSLTLLSDVLSNTCFATTRDEDPETGFQRVLDKKRAEEIANYVDSGFGTIPNAIILSAQQDAMLEIKKGGRSLVFQKHPKAFLILDGQHRVWGYKLAVSHLRVPVIIYRGLTRKEETRLFIDINTKQKPVPSELLLDIKHLADIEKDNDALLRELFDEFHRNPESILNGLLSPHEKAKGKLSRTSFYSSFSIISDNILLGRDIDELYNIFNSYLIALYKGLKKIGAEEFLVTPTVFKAFITFFPNVASKVKDRFSGEYEVDHFVEVLEPVFEKLTRNQISAKKNSYKTILDLLISYLTKSFSL</sequence>
<dbReference type="EMBL" id="FOIA01000045">
    <property type="protein sequence ID" value="SET61842.1"/>
    <property type="molecule type" value="Genomic_DNA"/>
</dbReference>
<dbReference type="CDD" id="cd16413">
    <property type="entry name" value="DGQHR_domain"/>
    <property type="match status" value="1"/>
</dbReference>
<dbReference type="RefSeq" id="WP_090661654.1">
    <property type="nucleotide sequence ID" value="NZ_FOIA01000045.1"/>
</dbReference>
<keyword evidence="2" id="KW-1185">Reference proteome</keyword>
<dbReference type="OrthoDB" id="9789139at2"/>
<dbReference type="Pfam" id="PF14072">
    <property type="entry name" value="DndB"/>
    <property type="match status" value="1"/>
</dbReference>